<evidence type="ECO:0000259" key="3">
    <source>
        <dbReference type="Pfam" id="PF04892"/>
    </source>
</evidence>
<dbReference type="AlphaFoldDB" id="A0A4U6QMQ8"/>
<dbReference type="PANTHER" id="PTHR36834:SF1">
    <property type="entry name" value="INTEGRAL MEMBRANE PROTEIN"/>
    <property type="match status" value="1"/>
</dbReference>
<dbReference type="RefSeq" id="WP_137449245.1">
    <property type="nucleotide sequence ID" value="NZ_SZZH01000001.1"/>
</dbReference>
<feature type="transmembrane region" description="Helical" evidence="2">
    <location>
        <begin position="27"/>
        <end position="45"/>
    </location>
</feature>
<protein>
    <submittedName>
        <fullName evidence="4">VanZ family protein</fullName>
    </submittedName>
</protein>
<feature type="region of interest" description="Disordered" evidence="1">
    <location>
        <begin position="164"/>
        <end position="192"/>
    </location>
</feature>
<keyword evidence="2" id="KW-0472">Membrane</keyword>
<feature type="transmembrane region" description="Helical" evidence="2">
    <location>
        <begin position="135"/>
        <end position="156"/>
    </location>
</feature>
<name>A0A4U6QMQ8_9ACTN</name>
<dbReference type="PANTHER" id="PTHR36834">
    <property type="entry name" value="MEMBRANE PROTEIN-RELATED"/>
    <property type="match status" value="1"/>
</dbReference>
<accession>A0A4U6QMQ8</accession>
<reference evidence="4 5" key="1">
    <citation type="submission" date="2019-05" db="EMBL/GenBank/DDBJ databases">
        <title>Nakamurella sp. N5BH11, whole genome shotgun sequence.</title>
        <authorList>
            <person name="Tuo L."/>
        </authorList>
    </citation>
    <scope>NUCLEOTIDE SEQUENCE [LARGE SCALE GENOMIC DNA]</scope>
    <source>
        <strain evidence="4 5">N5BH11</strain>
    </source>
</reference>
<feature type="transmembrane region" description="Helical" evidence="2">
    <location>
        <begin position="80"/>
        <end position="98"/>
    </location>
</feature>
<keyword evidence="2" id="KW-0812">Transmembrane</keyword>
<dbReference type="Proteomes" id="UP000306985">
    <property type="component" value="Unassembled WGS sequence"/>
</dbReference>
<dbReference type="InterPro" id="IPR006976">
    <property type="entry name" value="VanZ-like"/>
</dbReference>
<dbReference type="OrthoDB" id="3787741at2"/>
<dbReference type="Pfam" id="PF04892">
    <property type="entry name" value="VanZ"/>
    <property type="match status" value="1"/>
</dbReference>
<organism evidence="4 5">
    <name type="scientific">Nakamurella flava</name>
    <dbReference type="NCBI Taxonomy" id="2576308"/>
    <lineage>
        <taxon>Bacteria</taxon>
        <taxon>Bacillati</taxon>
        <taxon>Actinomycetota</taxon>
        <taxon>Actinomycetes</taxon>
        <taxon>Nakamurellales</taxon>
        <taxon>Nakamurellaceae</taxon>
        <taxon>Nakamurella</taxon>
    </lineage>
</organism>
<proteinExistence type="predicted"/>
<dbReference type="EMBL" id="SZZH01000001">
    <property type="protein sequence ID" value="TKV61940.1"/>
    <property type="molecule type" value="Genomic_DNA"/>
</dbReference>
<evidence type="ECO:0000313" key="5">
    <source>
        <dbReference type="Proteomes" id="UP000306985"/>
    </source>
</evidence>
<evidence type="ECO:0000256" key="2">
    <source>
        <dbReference type="SAM" id="Phobius"/>
    </source>
</evidence>
<feature type="transmembrane region" description="Helical" evidence="2">
    <location>
        <begin position="105"/>
        <end position="123"/>
    </location>
</feature>
<keyword evidence="5" id="KW-1185">Reference proteome</keyword>
<keyword evidence="2" id="KW-1133">Transmembrane helix</keyword>
<comment type="caution">
    <text evidence="4">The sequence shown here is derived from an EMBL/GenBank/DDBJ whole genome shotgun (WGS) entry which is preliminary data.</text>
</comment>
<evidence type="ECO:0000256" key="1">
    <source>
        <dbReference type="SAM" id="MobiDB-lite"/>
    </source>
</evidence>
<dbReference type="InterPro" id="IPR053150">
    <property type="entry name" value="Teicoplanin_resist-assoc"/>
</dbReference>
<gene>
    <name evidence="4" type="ORF">FDO65_10550</name>
</gene>
<feature type="domain" description="VanZ-like" evidence="3">
    <location>
        <begin position="36"/>
        <end position="152"/>
    </location>
</feature>
<sequence>MASQPVPGASAAGRPSTAATERTLRRISVGVLLAFLVIVALITLTPGPPDPDGQRELVRWLAQAHRGGLPLWISYDLIEFSANIVMFLPLGLFGALALPSGRRWLAMPIGMLLSVGIESAQAAGLPGRFASVSDVIANSSGAIVGYLLACLVLWLLRRPRRRTPATAPFAPGRPPDPVDDSRRTGPGTVDQD</sequence>
<evidence type="ECO:0000313" key="4">
    <source>
        <dbReference type="EMBL" id="TKV61940.1"/>
    </source>
</evidence>